<dbReference type="Proteomes" id="UP000827976">
    <property type="component" value="Chromosome 5"/>
</dbReference>
<reference evidence="2" key="1">
    <citation type="journal article" date="2022" name="Nat. Commun.">
        <title>Chromosome evolution and the genetic basis of agronomically important traits in greater yam.</title>
        <authorList>
            <person name="Bredeson J.V."/>
            <person name="Lyons J.B."/>
            <person name="Oniyinde I.O."/>
            <person name="Okereke N.R."/>
            <person name="Kolade O."/>
            <person name="Nnabue I."/>
            <person name="Nwadili C.O."/>
            <person name="Hribova E."/>
            <person name="Parker M."/>
            <person name="Nwogha J."/>
            <person name="Shu S."/>
            <person name="Carlson J."/>
            <person name="Kariba R."/>
            <person name="Muthemba S."/>
            <person name="Knop K."/>
            <person name="Barton G.J."/>
            <person name="Sherwood A.V."/>
            <person name="Lopez-Montes A."/>
            <person name="Asiedu R."/>
            <person name="Jamnadass R."/>
            <person name="Muchugi A."/>
            <person name="Goodstein D."/>
            <person name="Egesi C.N."/>
            <person name="Featherston J."/>
            <person name="Asfaw A."/>
            <person name="Simpson G.G."/>
            <person name="Dolezel J."/>
            <person name="Hendre P.S."/>
            <person name="Van Deynze A."/>
            <person name="Kumar P.L."/>
            <person name="Obidiegwu J.E."/>
            <person name="Bhattacharjee R."/>
            <person name="Rokhsar D.S."/>
        </authorList>
    </citation>
    <scope>NUCLEOTIDE SEQUENCE [LARGE SCALE GENOMIC DNA]</scope>
    <source>
        <strain evidence="2">cv. TDa95/00328</strain>
    </source>
</reference>
<organism evidence="1 2">
    <name type="scientific">Dioscorea alata</name>
    <name type="common">Purple yam</name>
    <dbReference type="NCBI Taxonomy" id="55571"/>
    <lineage>
        <taxon>Eukaryota</taxon>
        <taxon>Viridiplantae</taxon>
        <taxon>Streptophyta</taxon>
        <taxon>Embryophyta</taxon>
        <taxon>Tracheophyta</taxon>
        <taxon>Spermatophyta</taxon>
        <taxon>Magnoliopsida</taxon>
        <taxon>Liliopsida</taxon>
        <taxon>Dioscoreales</taxon>
        <taxon>Dioscoreaceae</taxon>
        <taxon>Dioscorea</taxon>
    </lineage>
</organism>
<dbReference type="EMBL" id="CM037015">
    <property type="protein sequence ID" value="KAH7682412.1"/>
    <property type="molecule type" value="Genomic_DNA"/>
</dbReference>
<keyword evidence="2" id="KW-1185">Reference proteome</keyword>
<evidence type="ECO:0000313" key="2">
    <source>
        <dbReference type="Proteomes" id="UP000827976"/>
    </source>
</evidence>
<comment type="caution">
    <text evidence="1">The sequence shown here is derived from an EMBL/GenBank/DDBJ whole genome shotgun (WGS) entry which is preliminary data.</text>
</comment>
<proteinExistence type="predicted"/>
<evidence type="ECO:0000313" key="1">
    <source>
        <dbReference type="EMBL" id="KAH7682412.1"/>
    </source>
</evidence>
<protein>
    <submittedName>
        <fullName evidence="1">Uncharacterized protein</fullName>
    </submittedName>
</protein>
<name>A0ACB7W415_DIOAL</name>
<gene>
    <name evidence="1" type="ORF">IHE45_05G119900</name>
</gene>
<sequence length="197" mass="22034">MESSQHLPSESFSHGWLLNIKPPSMDALSDNFETGSFIEIDPNLISMRFSHDDHGFVFSLPNSEQLPVIVPAAQIISGGVLVPLQPENNFSHSSFGRSLSENSSKPLLSLKKMTPRNSKLKLSVLWSCTKIPKKTFCKYLCFLFPFCSKVRNLRLTPPTISARIHSNAYTPPMIDIRSESIKEAVLYCKNSTVSSMK</sequence>
<accession>A0ACB7W415</accession>